<dbReference type="Proteomes" id="UP000799324">
    <property type="component" value="Unassembled WGS sequence"/>
</dbReference>
<reference evidence="2" key="1">
    <citation type="journal article" date="2020" name="Stud. Mycol.">
        <title>101 Dothideomycetes genomes: a test case for predicting lifestyles and emergence of pathogens.</title>
        <authorList>
            <person name="Haridas S."/>
            <person name="Albert R."/>
            <person name="Binder M."/>
            <person name="Bloem J."/>
            <person name="Labutti K."/>
            <person name="Salamov A."/>
            <person name="Andreopoulos B."/>
            <person name="Baker S."/>
            <person name="Barry K."/>
            <person name="Bills G."/>
            <person name="Bluhm B."/>
            <person name="Cannon C."/>
            <person name="Castanera R."/>
            <person name="Culley D."/>
            <person name="Daum C."/>
            <person name="Ezra D."/>
            <person name="Gonzalez J."/>
            <person name="Henrissat B."/>
            <person name="Kuo A."/>
            <person name="Liang C."/>
            <person name="Lipzen A."/>
            <person name="Lutzoni F."/>
            <person name="Magnuson J."/>
            <person name="Mondo S."/>
            <person name="Nolan M."/>
            <person name="Ohm R."/>
            <person name="Pangilinan J."/>
            <person name="Park H.-J."/>
            <person name="Ramirez L."/>
            <person name="Alfaro M."/>
            <person name="Sun H."/>
            <person name="Tritt A."/>
            <person name="Yoshinaga Y."/>
            <person name="Zwiers L.-H."/>
            <person name="Turgeon B."/>
            <person name="Goodwin S."/>
            <person name="Spatafora J."/>
            <person name="Crous P."/>
            <person name="Grigoriev I."/>
        </authorList>
    </citation>
    <scope>NUCLEOTIDE SEQUENCE</scope>
    <source>
        <strain evidence="2">CBS 122681</strain>
    </source>
</reference>
<dbReference type="SUPFAM" id="SSF52047">
    <property type="entry name" value="RNI-like"/>
    <property type="match status" value="1"/>
</dbReference>
<dbReference type="AlphaFoldDB" id="A0A6A6TBM3"/>
<accession>A0A6A6TBM3</accession>
<dbReference type="OrthoDB" id="408631at2759"/>
<evidence type="ECO:0008006" key="4">
    <source>
        <dbReference type="Google" id="ProtNLM"/>
    </source>
</evidence>
<protein>
    <recommendedName>
        <fullName evidence="4">F-box domain-containing protein</fullName>
    </recommendedName>
</protein>
<dbReference type="InterPro" id="IPR032675">
    <property type="entry name" value="LRR_dom_sf"/>
</dbReference>
<organism evidence="2 3">
    <name type="scientific">Lophiostoma macrostomum CBS 122681</name>
    <dbReference type="NCBI Taxonomy" id="1314788"/>
    <lineage>
        <taxon>Eukaryota</taxon>
        <taxon>Fungi</taxon>
        <taxon>Dikarya</taxon>
        <taxon>Ascomycota</taxon>
        <taxon>Pezizomycotina</taxon>
        <taxon>Dothideomycetes</taxon>
        <taxon>Pleosporomycetidae</taxon>
        <taxon>Pleosporales</taxon>
        <taxon>Lophiostomataceae</taxon>
        <taxon>Lophiostoma</taxon>
    </lineage>
</organism>
<name>A0A6A6TBM3_9PLEO</name>
<gene>
    <name evidence="2" type="ORF">K491DRAFT_715104</name>
</gene>
<proteinExistence type="predicted"/>
<feature type="compositionally biased region" description="Polar residues" evidence="1">
    <location>
        <begin position="525"/>
        <end position="546"/>
    </location>
</feature>
<evidence type="ECO:0000256" key="1">
    <source>
        <dbReference type="SAM" id="MobiDB-lite"/>
    </source>
</evidence>
<dbReference type="Gene3D" id="3.80.10.10">
    <property type="entry name" value="Ribonuclease Inhibitor"/>
    <property type="match status" value="1"/>
</dbReference>
<feature type="region of interest" description="Disordered" evidence="1">
    <location>
        <begin position="522"/>
        <end position="546"/>
    </location>
</feature>
<sequence length="805" mass="88970">MDDLLPSYESVIQQNPWELVAPYLSSSDLCSAALACQKWHGVFTPQLWGAPASHFGVQNDTVYVALTRFKRTLYWSRACVRQLTHTLHLPPAHAEIYGGPHSEWLRDCLERLPRLQSLIVNGLPFFDHASLLTLRHSSSWWRSSHPNLFPVFSLRLLDASGCSNTTSTGLAEALPHFPDLVSLDLSRTSAARDETLFRGLKYLRNLRILKLRGLGLKDDDLLIIASSIRTRVRSLDVSENLLTDASARALLEHCIKATTEASYAAQPPRSPIEDARPLEETDIFGTENLDNHLRNKLTQGFVGSLAVENARDAGITHLYLTKNCMTVEGISGLLRSTRLQALDAGTLASTFHKPHNPGSEEDEQYVLLPGVEKLTPVLAEFASQELVYLRMNYSVVTEDAPLETVPSPRAEAEGDGAVYTAHDAHELPALEPPLPELDSTEMTIHELPVDGSQIVELPVSLPTTSLDPNQALPNSPAINITPDSPEIKRGPAYAPEVVIQEELLSPISPIVDASGGLSPLMANFSEATSPSSTPTNNGQLTTRPRSRSTLFVEDRRAALELRQSHEQRLHPGMLPKVHTLVLTDVPSHTDNSDMIRRLIQFIQDCAEEVTIANMRARHTYILPPGRTRAVAEREYARSLFALKRIVLEIAPPQAAPKKISTTWRQYPTKSSTEDTDSEAFWQAAAHDFSFFGDEECGLPNAEPNQTLPLAMSGLMLASEMPARTPRPAQAPAEKSRLIDVVAEIAAFRKERKAAYQAAVQYGAAEPVVNGYWPGDITVVRRPVNPDAGELDFYGNQYESNGWLYR</sequence>
<keyword evidence="3" id="KW-1185">Reference proteome</keyword>
<evidence type="ECO:0000313" key="2">
    <source>
        <dbReference type="EMBL" id="KAF2656697.1"/>
    </source>
</evidence>
<dbReference type="EMBL" id="MU004333">
    <property type="protein sequence ID" value="KAF2656697.1"/>
    <property type="molecule type" value="Genomic_DNA"/>
</dbReference>
<evidence type="ECO:0000313" key="3">
    <source>
        <dbReference type="Proteomes" id="UP000799324"/>
    </source>
</evidence>